<name>S3UXW9_9LEPT</name>
<gene>
    <name evidence="3 6" type="primary">grpE</name>
    <name evidence="6" type="ORF">LEP1GSC058_3032</name>
</gene>
<dbReference type="GO" id="GO:0042803">
    <property type="term" value="F:protein homodimerization activity"/>
    <property type="evidence" value="ECO:0007669"/>
    <property type="project" value="InterPro"/>
</dbReference>
<dbReference type="PRINTS" id="PR00773">
    <property type="entry name" value="GRPEPROTEIN"/>
</dbReference>
<dbReference type="EMBL" id="AKWZ02000010">
    <property type="protein sequence ID" value="EPG74058.1"/>
    <property type="molecule type" value="Genomic_DNA"/>
</dbReference>
<comment type="subunit">
    <text evidence="3">Homodimer.</text>
</comment>
<dbReference type="GO" id="GO:0005737">
    <property type="term" value="C:cytoplasm"/>
    <property type="evidence" value="ECO:0007669"/>
    <property type="project" value="UniProtKB-SubCell"/>
</dbReference>
<keyword evidence="2 3" id="KW-0143">Chaperone</keyword>
<dbReference type="GO" id="GO:0006457">
    <property type="term" value="P:protein folding"/>
    <property type="evidence" value="ECO:0007669"/>
    <property type="project" value="InterPro"/>
</dbReference>
<protein>
    <recommendedName>
        <fullName evidence="3">Protein GrpE</fullName>
    </recommendedName>
    <alternativeName>
        <fullName evidence="3">HSP-70 cofactor</fullName>
    </alternativeName>
</protein>
<comment type="similarity">
    <text evidence="1 3 4">Belongs to the GrpE family.</text>
</comment>
<organism evidence="6 7">
    <name type="scientific">Leptospira fainei serovar Hurstbridge str. BUT 6</name>
    <dbReference type="NCBI Taxonomy" id="1193011"/>
    <lineage>
        <taxon>Bacteria</taxon>
        <taxon>Pseudomonadati</taxon>
        <taxon>Spirochaetota</taxon>
        <taxon>Spirochaetia</taxon>
        <taxon>Leptospirales</taxon>
        <taxon>Leptospiraceae</taxon>
        <taxon>Leptospira</taxon>
    </lineage>
</organism>
<dbReference type="Gene3D" id="3.90.20.20">
    <property type="match status" value="1"/>
</dbReference>
<dbReference type="PANTHER" id="PTHR21237">
    <property type="entry name" value="GRPE PROTEIN"/>
    <property type="match status" value="1"/>
</dbReference>
<dbReference type="RefSeq" id="WP_016550519.1">
    <property type="nucleotide sequence ID" value="NZ_AKWZ02000010.1"/>
</dbReference>
<evidence type="ECO:0000256" key="1">
    <source>
        <dbReference type="ARBA" id="ARBA00009054"/>
    </source>
</evidence>
<dbReference type="Gene3D" id="2.30.22.10">
    <property type="entry name" value="Head domain of nucleotide exchange factor GrpE"/>
    <property type="match status" value="1"/>
</dbReference>
<dbReference type="CDD" id="cd00446">
    <property type="entry name" value="GrpE"/>
    <property type="match status" value="1"/>
</dbReference>
<keyword evidence="7" id="KW-1185">Reference proteome</keyword>
<dbReference type="InterPro" id="IPR009012">
    <property type="entry name" value="GrpE_head"/>
</dbReference>
<evidence type="ECO:0000256" key="2">
    <source>
        <dbReference type="ARBA" id="ARBA00023186"/>
    </source>
</evidence>
<sequence length="226" mass="25348">METKEQEIATNGSHGAPGDAESGSEKARNETVQGNGKKMNQEETLAGSVENSANQEETVKAEAETTQDSLQKELEAAKKEIESLKDSWARERAEFQNYKRRTAQEFSNIKREAVRSMVAGFLNPIDNLDRVGSTTTVTEELKPFVDGVAMILKEFYSVLEKSNVYRFFPQGEPFDPTTMEALSSEEGDQYAEETVVEVYQAGFFLKDNEEKFSLRPARVRIGKPRA</sequence>
<comment type="subcellular location">
    <subcellularLocation>
        <location evidence="3">Cytoplasm</location>
    </subcellularLocation>
</comment>
<dbReference type="InterPro" id="IPR013805">
    <property type="entry name" value="GrpE_CC"/>
</dbReference>
<evidence type="ECO:0000256" key="4">
    <source>
        <dbReference type="RuleBase" id="RU004478"/>
    </source>
</evidence>
<dbReference type="Pfam" id="PF01025">
    <property type="entry name" value="GrpE"/>
    <property type="match status" value="1"/>
</dbReference>
<accession>S3UXW9</accession>
<dbReference type="InterPro" id="IPR000740">
    <property type="entry name" value="GrpE"/>
</dbReference>
<dbReference type="PANTHER" id="PTHR21237:SF23">
    <property type="entry name" value="GRPE PROTEIN HOMOLOG, MITOCHONDRIAL"/>
    <property type="match status" value="1"/>
</dbReference>
<evidence type="ECO:0000256" key="5">
    <source>
        <dbReference type="SAM" id="MobiDB-lite"/>
    </source>
</evidence>
<dbReference type="SUPFAM" id="SSF58014">
    <property type="entry name" value="Coiled-coil domain of nucleotide exchange factor GrpE"/>
    <property type="match status" value="1"/>
</dbReference>
<dbReference type="AlphaFoldDB" id="S3UXW9"/>
<comment type="function">
    <text evidence="3">Participates actively in the response to hyperosmotic and heat shock by preventing the aggregation of stress-denatured proteins, in association with DnaK and GrpE. It is the nucleotide exchange factor for DnaK and may function as a thermosensor. Unfolded proteins bind initially to DnaJ; upon interaction with the DnaJ-bound protein, DnaK hydrolyzes its bound ATP, resulting in the formation of a stable complex. GrpE releases ADP from DnaK; ATP binding to DnaK triggers the release of the substrate protein, thus completing the reaction cycle. Several rounds of ATP-dependent interactions between DnaJ, DnaK and GrpE are required for fully efficient folding.</text>
</comment>
<evidence type="ECO:0000313" key="7">
    <source>
        <dbReference type="Proteomes" id="UP000014540"/>
    </source>
</evidence>
<dbReference type="GO" id="GO:0000774">
    <property type="term" value="F:adenyl-nucleotide exchange factor activity"/>
    <property type="evidence" value="ECO:0007669"/>
    <property type="project" value="InterPro"/>
</dbReference>
<feature type="region of interest" description="Disordered" evidence="5">
    <location>
        <begin position="1"/>
        <end position="68"/>
    </location>
</feature>
<dbReference type="STRING" id="1193011.LEP1GSC058_3032"/>
<keyword evidence="3" id="KW-0963">Cytoplasm</keyword>
<dbReference type="SUPFAM" id="SSF51064">
    <property type="entry name" value="Head domain of nucleotide exchange factor GrpE"/>
    <property type="match status" value="1"/>
</dbReference>
<comment type="caution">
    <text evidence="6">The sequence shown here is derived from an EMBL/GenBank/DDBJ whole genome shotgun (WGS) entry which is preliminary data.</text>
</comment>
<dbReference type="Proteomes" id="UP000014540">
    <property type="component" value="Unassembled WGS sequence"/>
</dbReference>
<dbReference type="NCBIfam" id="NF010744">
    <property type="entry name" value="PRK14146.1"/>
    <property type="match status" value="1"/>
</dbReference>
<evidence type="ECO:0000256" key="3">
    <source>
        <dbReference type="HAMAP-Rule" id="MF_01151"/>
    </source>
</evidence>
<evidence type="ECO:0000313" key="6">
    <source>
        <dbReference type="EMBL" id="EPG74058.1"/>
    </source>
</evidence>
<keyword evidence="3" id="KW-0346">Stress response</keyword>
<dbReference type="GO" id="GO:0051082">
    <property type="term" value="F:unfolded protein binding"/>
    <property type="evidence" value="ECO:0007669"/>
    <property type="project" value="TreeGrafter"/>
</dbReference>
<proteinExistence type="inferred from homology"/>
<dbReference type="HAMAP" id="MF_01151">
    <property type="entry name" value="GrpE"/>
    <property type="match status" value="1"/>
</dbReference>
<reference evidence="6" key="1">
    <citation type="submission" date="2013-04" db="EMBL/GenBank/DDBJ databases">
        <authorList>
            <person name="Harkins D.M."/>
            <person name="Durkin A.S."/>
            <person name="Selengut J.D."/>
            <person name="Sanka R."/>
            <person name="DePew J."/>
            <person name="Purushe J."/>
            <person name="Ahmed A."/>
            <person name="van der Linden H."/>
            <person name="Goris M.G.A."/>
            <person name="Hartskeerl R.A."/>
            <person name="Vinetz J.M."/>
            <person name="Sutton G.G."/>
            <person name="Nelson W.C."/>
            <person name="Fouts D.E."/>
        </authorList>
    </citation>
    <scope>NUCLEOTIDE SEQUENCE [LARGE SCALE GENOMIC DNA]</scope>
    <source>
        <strain evidence="6">BUT 6</strain>
    </source>
</reference>
<dbReference type="GO" id="GO:0051087">
    <property type="term" value="F:protein-folding chaperone binding"/>
    <property type="evidence" value="ECO:0007669"/>
    <property type="project" value="InterPro"/>
</dbReference>